<organism evidence="1 2">
    <name type="scientific">Rhizoctonia solani</name>
    <dbReference type="NCBI Taxonomy" id="456999"/>
    <lineage>
        <taxon>Eukaryota</taxon>
        <taxon>Fungi</taxon>
        <taxon>Dikarya</taxon>
        <taxon>Basidiomycota</taxon>
        <taxon>Agaricomycotina</taxon>
        <taxon>Agaricomycetes</taxon>
        <taxon>Cantharellales</taxon>
        <taxon>Ceratobasidiaceae</taxon>
        <taxon>Rhizoctonia</taxon>
    </lineage>
</organism>
<evidence type="ECO:0000313" key="2">
    <source>
        <dbReference type="Proteomes" id="UP000663846"/>
    </source>
</evidence>
<sequence>MRKCVDAIYSGLRNVMLVCSAWRMLAISQTVLWEVMPVFGRPSNLQAIKVNLPRVGNRPVRLTTIIPWGGVPSHIVDMIAEHTHRFRAFNVEGEEHEGIFDFITRLIRDSAPTQLSELSVRHTSHSSKSEDHTTFSFPESSYNAGLDKWIGSLSVLLLDRVQLRWENTSFSDRLVELAIHRVKLEHSESSMTAFVLAISSATRLRDLSITSVEVCDQSTQVADSTIPSKSLFPNLQSLSLRDLWFDVLELFLLKIVPGSYRLTLVLTEKVVGILDEFNLPTSVGVDKLVILLSHVQVNTLILDRGHSTVGPWLDGLALRRLLDSTPRLEELGIHGWRFDGRFCRELLPSPNSDTDDGTPVFPRVDKLHLTAAKILDAERFKHILANISTRTVVLGGRSRAGELSMDELHLDKKFADWLKCNVPGARLVSSGFLPAVMRIKEWLY</sequence>
<evidence type="ECO:0000313" key="1">
    <source>
        <dbReference type="EMBL" id="CAE6450920.1"/>
    </source>
</evidence>
<comment type="caution">
    <text evidence="1">The sequence shown here is derived from an EMBL/GenBank/DDBJ whole genome shotgun (WGS) entry which is preliminary data.</text>
</comment>
<name>A0A8H3GFT3_9AGAM</name>
<protein>
    <recommendedName>
        <fullName evidence="3">F-box domain-containing protein</fullName>
    </recommendedName>
</protein>
<dbReference type="EMBL" id="CAJMWS010000551">
    <property type="protein sequence ID" value="CAE6450920.1"/>
    <property type="molecule type" value="Genomic_DNA"/>
</dbReference>
<proteinExistence type="predicted"/>
<dbReference type="Proteomes" id="UP000663846">
    <property type="component" value="Unassembled WGS sequence"/>
</dbReference>
<gene>
    <name evidence="1" type="ORF">RDB_LOCUS145597</name>
</gene>
<accession>A0A8H3GFT3</accession>
<evidence type="ECO:0008006" key="3">
    <source>
        <dbReference type="Google" id="ProtNLM"/>
    </source>
</evidence>
<dbReference type="AlphaFoldDB" id="A0A8H3GFT3"/>
<reference evidence="1" key="1">
    <citation type="submission" date="2021-01" db="EMBL/GenBank/DDBJ databases">
        <authorList>
            <person name="Kaushik A."/>
        </authorList>
    </citation>
    <scope>NUCLEOTIDE SEQUENCE</scope>
    <source>
        <strain evidence="1">AG1-1C</strain>
    </source>
</reference>